<comment type="caution">
    <text evidence="1">The sequence shown here is derived from an EMBL/GenBank/DDBJ whole genome shotgun (WGS) entry which is preliminary data.</text>
</comment>
<accession>A0AAV7QIE5</accession>
<gene>
    <name evidence="1" type="ORF">NDU88_006608</name>
</gene>
<dbReference type="EMBL" id="JANPWB010000010">
    <property type="protein sequence ID" value="KAJ1140251.1"/>
    <property type="molecule type" value="Genomic_DNA"/>
</dbReference>
<evidence type="ECO:0000313" key="1">
    <source>
        <dbReference type="EMBL" id="KAJ1140251.1"/>
    </source>
</evidence>
<dbReference type="Proteomes" id="UP001066276">
    <property type="component" value="Chromosome 6"/>
</dbReference>
<sequence>MSSACGEDGEEAHLGETVRVLEALTQEAEIVIQGKRLAPSGEVIQLDQQWVVEVVAALSGGGTSPVVSMDGDEIRDSEVELGSSFSGDLDIEMPVVMPDTGDDLI</sequence>
<protein>
    <submittedName>
        <fullName evidence="1">Uncharacterized protein</fullName>
    </submittedName>
</protein>
<name>A0AAV7QIE5_PLEWA</name>
<keyword evidence="2" id="KW-1185">Reference proteome</keyword>
<evidence type="ECO:0000313" key="2">
    <source>
        <dbReference type="Proteomes" id="UP001066276"/>
    </source>
</evidence>
<reference evidence="1" key="1">
    <citation type="journal article" date="2022" name="bioRxiv">
        <title>Sequencing and chromosome-scale assembly of the giantPleurodeles waltlgenome.</title>
        <authorList>
            <person name="Brown T."/>
            <person name="Elewa A."/>
            <person name="Iarovenko S."/>
            <person name="Subramanian E."/>
            <person name="Araus A.J."/>
            <person name="Petzold A."/>
            <person name="Susuki M."/>
            <person name="Suzuki K.-i.T."/>
            <person name="Hayashi T."/>
            <person name="Toyoda A."/>
            <person name="Oliveira C."/>
            <person name="Osipova E."/>
            <person name="Leigh N.D."/>
            <person name="Simon A."/>
            <person name="Yun M.H."/>
        </authorList>
    </citation>
    <scope>NUCLEOTIDE SEQUENCE</scope>
    <source>
        <strain evidence="1">20211129_DDA</strain>
        <tissue evidence="1">Liver</tissue>
    </source>
</reference>
<proteinExistence type="predicted"/>
<dbReference type="AlphaFoldDB" id="A0AAV7QIE5"/>
<organism evidence="1 2">
    <name type="scientific">Pleurodeles waltl</name>
    <name type="common">Iberian ribbed newt</name>
    <dbReference type="NCBI Taxonomy" id="8319"/>
    <lineage>
        <taxon>Eukaryota</taxon>
        <taxon>Metazoa</taxon>
        <taxon>Chordata</taxon>
        <taxon>Craniata</taxon>
        <taxon>Vertebrata</taxon>
        <taxon>Euteleostomi</taxon>
        <taxon>Amphibia</taxon>
        <taxon>Batrachia</taxon>
        <taxon>Caudata</taxon>
        <taxon>Salamandroidea</taxon>
        <taxon>Salamandridae</taxon>
        <taxon>Pleurodelinae</taxon>
        <taxon>Pleurodeles</taxon>
    </lineage>
</organism>